<dbReference type="SUPFAM" id="SSF48452">
    <property type="entry name" value="TPR-like"/>
    <property type="match status" value="1"/>
</dbReference>
<reference evidence="1 2" key="1">
    <citation type="submission" date="2020-08" db="EMBL/GenBank/DDBJ databases">
        <title>A Genomic Blueprint of the Chicken Gut Microbiome.</title>
        <authorList>
            <person name="Gilroy R."/>
            <person name="Ravi A."/>
            <person name="Getino M."/>
            <person name="Pursley I."/>
            <person name="Horton D.L."/>
            <person name="Alikhan N.-F."/>
            <person name="Baker D."/>
            <person name="Gharbi K."/>
            <person name="Hall N."/>
            <person name="Watson M."/>
            <person name="Adriaenssens E.M."/>
            <person name="Foster-Nyarko E."/>
            <person name="Jarju S."/>
            <person name="Secka A."/>
            <person name="Antonio M."/>
            <person name="Oren A."/>
            <person name="Chaudhuri R."/>
            <person name="La Ragione R.M."/>
            <person name="Hildebrand F."/>
            <person name="Pallen M.J."/>
        </authorList>
    </citation>
    <scope>NUCLEOTIDE SEQUENCE [LARGE SCALE GENOMIC DNA]</scope>
    <source>
        <strain evidence="1 2">Sa2CUA10</strain>
    </source>
</reference>
<gene>
    <name evidence="1" type="ORF">H9648_17980</name>
</gene>
<dbReference type="SUPFAM" id="SSF52540">
    <property type="entry name" value="P-loop containing nucleoside triphosphate hydrolases"/>
    <property type="match status" value="1"/>
</dbReference>
<keyword evidence="2" id="KW-1185">Reference proteome</keyword>
<dbReference type="Gene3D" id="3.40.50.300">
    <property type="entry name" value="P-loop containing nucleotide triphosphate hydrolases"/>
    <property type="match status" value="1"/>
</dbReference>
<accession>A0ABR8SR17</accession>
<protein>
    <recommendedName>
        <fullName evidence="3">AAA+ ATPase domain-containing protein</fullName>
    </recommendedName>
</protein>
<proteinExistence type="predicted"/>
<dbReference type="Gene3D" id="1.25.40.10">
    <property type="entry name" value="Tetratricopeptide repeat domain"/>
    <property type="match status" value="1"/>
</dbReference>
<dbReference type="RefSeq" id="WP_191755176.1">
    <property type="nucleotide sequence ID" value="NZ_JACSQM010000011.1"/>
</dbReference>
<evidence type="ECO:0008006" key="3">
    <source>
        <dbReference type="Google" id="ProtNLM"/>
    </source>
</evidence>
<dbReference type="InterPro" id="IPR011990">
    <property type="entry name" value="TPR-like_helical_dom_sf"/>
</dbReference>
<organism evidence="1 2">
    <name type="scientific">Fictibacillus norfolkensis</name>
    <dbReference type="NCBI Taxonomy" id="2762233"/>
    <lineage>
        <taxon>Bacteria</taxon>
        <taxon>Bacillati</taxon>
        <taxon>Bacillota</taxon>
        <taxon>Bacilli</taxon>
        <taxon>Bacillales</taxon>
        <taxon>Fictibacillaceae</taxon>
        <taxon>Fictibacillus</taxon>
    </lineage>
</organism>
<dbReference type="Proteomes" id="UP000603641">
    <property type="component" value="Unassembled WGS sequence"/>
</dbReference>
<evidence type="ECO:0000313" key="2">
    <source>
        <dbReference type="Proteomes" id="UP000603641"/>
    </source>
</evidence>
<dbReference type="InterPro" id="IPR027417">
    <property type="entry name" value="P-loop_NTPase"/>
</dbReference>
<name>A0ABR8SR17_9BACL</name>
<comment type="caution">
    <text evidence="1">The sequence shown here is derived from an EMBL/GenBank/DDBJ whole genome shotgun (WGS) entry which is preliminary data.</text>
</comment>
<dbReference type="EMBL" id="JACSQM010000011">
    <property type="protein sequence ID" value="MBD7965950.1"/>
    <property type="molecule type" value="Genomic_DNA"/>
</dbReference>
<sequence>MLESIALSIATGIFTNLSYDALFKNDELLIGKVQEAYDKAKTKFYKKYGDQFGNELNSFLERQKNIDTVVKSLFYSTDNINVDDIDFRSFDGYDNPTKEAVIDFINILNVEMHQDYYLDKILSDKAFIQETKKGHQEIKQKIDLNNLNLRSYFAETLNKTLNKFKDAIGFDIALSNQTLNMGSMEPPQIVINGVDRYRTIDSLIKDMDDKTWFHIKGEVGSGKTQLLLHLSKRFKGTVWISLKELTQEQAIPIINTSLATYTNVKPNYINDTWYEKSIAKMDCNDIIIIDDLPNFTTKSTLSNLFIRIAKLCKKNKVKLVTAGAYEIGQKMKQQLGPSLIKSERIPPFNNEEIQELLHLKGAPNQNLDKLATWIAVLSKNNPMIVSAIAEYLSMENWKVDLDVFHNLQQGFYLDELITEIQNLLIENINDHEAKQLLYRLTLINDKFNNQYLQEISKVEPVINSPFEKFNKLLGYWITKDNKNYTVSPLVTKIGELNVSENVKMEVHRIIAKLIAANKSLNPLEVIKLITHLLNAKDYNNAVVVLLNALVRMEELEIDKDPWGITLIWKNTSLPNEIDYNLKVLLRVKQVMVNRNLGENVDYLFNELENLLFHTVYQEENSMTRTFACFLLAIHFLKLDRIQSIKYMKEALTTYDNRLYELTGVDIVPEEMIWLLSHSLNSAIEIDAWIDMLNSLTHDQVKRAIKSELTHDCCLAIANRIWLNEHNKKKEERNWDEVINHFNILEQVSEEKNFQLLKVCIARARIVVLAEYLDKIDDAEQLAHAFLSGYNLSNAEKFLIHSIIGKQFVFKNYFEKALHYFEEVLTINTEYYPLERIDALLEMSKCVGLKDSRRANKLLEKAIVIAEKTNHIIDSQKAKIYGEYSMSLWMEGKIKEAFEPLQSAAEILLNSDNRDASWKCVMTVLGHVTGYYSSMVSNGEVTKGVSDEGVYTEPYRGMFLSENKQLEAIFNQGKDVHLATLLFFYADNIKHYKHARKWLYKGYEMIKESRVKNSISAVHLCYLSPYLILEDNVFEAIDVAFEAHMLLRASFLKEKNSLNYLVEDINEEKILGTNEDEKNIAYLTAVESSIVPIMLYVCKQVMRDPIKAKSLVNEVVKATEKYSNNKKYSQLWRGIADLFNLIIATSSNPMEIMARFSNVDEQYDTILKGISYITVAFHCTPEQALDLHFKSILWIEQAFKRNSIAKEKIINNYYKEYWIQRYVKDRECFSNTNIIDEEFKELLQNEETTFKEILLVINKGFNLEIAPEVLTYLKDK</sequence>
<evidence type="ECO:0000313" key="1">
    <source>
        <dbReference type="EMBL" id="MBD7965950.1"/>
    </source>
</evidence>